<comment type="caution">
    <text evidence="1">The sequence shown here is derived from an EMBL/GenBank/DDBJ whole genome shotgun (WGS) entry which is preliminary data.</text>
</comment>
<keyword evidence="2" id="KW-1185">Reference proteome</keyword>
<dbReference type="Proteomes" id="UP000821845">
    <property type="component" value="Chromosome 7"/>
</dbReference>
<evidence type="ECO:0000313" key="1">
    <source>
        <dbReference type="EMBL" id="KAH6925480.1"/>
    </source>
</evidence>
<sequence>MTKVPSSAMTASSSKSQLRPVLADEYLREVVTVPVYVGQIINRKETSRLVKWLTELIPLGELQHLKRVRSTATGMQIILRPRRQDDPDSVKTIEDVLKADPSLTEGLCKDVTVVDVPQHVPLTRCQFEASNTLWPTQFHEDKLIAKLLGDNFFTTRDKEEMEGYMRMAIEIAQKCLTGVGVVVVNPDTSTPLVIATRNKSHPLKHAVMVAVDMVARHQGGGAWPLTAENVFCKVTPEEQQVDKKVPYLCTGYDIYITHEPCTMCAMAMVHSRVRRVFYGCPTSRGALGSLRKLHVQPGLNHHFQVWCGLLEKECAALIDGTPENRRNHDRNRRPLTSCRIVILVK</sequence>
<name>A0ACB7RSJ4_HYAAI</name>
<accession>A0ACB7RSJ4</accession>
<proteinExistence type="predicted"/>
<dbReference type="EMBL" id="CM023487">
    <property type="protein sequence ID" value="KAH6925480.1"/>
    <property type="molecule type" value="Genomic_DNA"/>
</dbReference>
<gene>
    <name evidence="1" type="ORF">HPB50_005729</name>
</gene>
<evidence type="ECO:0000313" key="2">
    <source>
        <dbReference type="Proteomes" id="UP000821845"/>
    </source>
</evidence>
<organism evidence="1 2">
    <name type="scientific">Hyalomma asiaticum</name>
    <name type="common">Tick</name>
    <dbReference type="NCBI Taxonomy" id="266040"/>
    <lineage>
        <taxon>Eukaryota</taxon>
        <taxon>Metazoa</taxon>
        <taxon>Ecdysozoa</taxon>
        <taxon>Arthropoda</taxon>
        <taxon>Chelicerata</taxon>
        <taxon>Arachnida</taxon>
        <taxon>Acari</taxon>
        <taxon>Parasitiformes</taxon>
        <taxon>Ixodida</taxon>
        <taxon>Ixodoidea</taxon>
        <taxon>Ixodidae</taxon>
        <taxon>Hyalomminae</taxon>
        <taxon>Hyalomma</taxon>
    </lineage>
</organism>
<reference evidence="1" key="1">
    <citation type="submission" date="2020-05" db="EMBL/GenBank/DDBJ databases">
        <title>Large-scale comparative analyses of tick genomes elucidate their genetic diversity and vector capacities.</title>
        <authorList>
            <person name="Jia N."/>
            <person name="Wang J."/>
            <person name="Shi W."/>
            <person name="Du L."/>
            <person name="Sun Y."/>
            <person name="Zhan W."/>
            <person name="Jiang J."/>
            <person name="Wang Q."/>
            <person name="Zhang B."/>
            <person name="Ji P."/>
            <person name="Sakyi L.B."/>
            <person name="Cui X."/>
            <person name="Yuan T."/>
            <person name="Jiang B."/>
            <person name="Yang W."/>
            <person name="Lam T.T.-Y."/>
            <person name="Chang Q."/>
            <person name="Ding S."/>
            <person name="Wang X."/>
            <person name="Zhu J."/>
            <person name="Ruan X."/>
            <person name="Zhao L."/>
            <person name="Wei J."/>
            <person name="Que T."/>
            <person name="Du C."/>
            <person name="Cheng J."/>
            <person name="Dai P."/>
            <person name="Han X."/>
            <person name="Huang E."/>
            <person name="Gao Y."/>
            <person name="Liu J."/>
            <person name="Shao H."/>
            <person name="Ye R."/>
            <person name="Li L."/>
            <person name="Wei W."/>
            <person name="Wang X."/>
            <person name="Wang C."/>
            <person name="Yang T."/>
            <person name="Huo Q."/>
            <person name="Li W."/>
            <person name="Guo W."/>
            <person name="Chen H."/>
            <person name="Zhou L."/>
            <person name="Ni X."/>
            <person name="Tian J."/>
            <person name="Zhou Y."/>
            <person name="Sheng Y."/>
            <person name="Liu T."/>
            <person name="Pan Y."/>
            <person name="Xia L."/>
            <person name="Li J."/>
            <person name="Zhao F."/>
            <person name="Cao W."/>
        </authorList>
    </citation>
    <scope>NUCLEOTIDE SEQUENCE</scope>
    <source>
        <strain evidence="1">Hyas-2018</strain>
    </source>
</reference>
<protein>
    <submittedName>
        <fullName evidence="1">Uncharacterized protein</fullName>
    </submittedName>
</protein>